<evidence type="ECO:0000256" key="4">
    <source>
        <dbReference type="ARBA" id="ARBA00023136"/>
    </source>
</evidence>
<sequence length="853" mass="98053">MNFDRFNPLSHYLFSSTSTSSNHDKTNTKSTTIDKSDFGGEMSDWGIEESTQPNSKANTSANGLMLSPSITSTSTSTTTRGPHNDHTLFHQPYDDFFALPQPQPSFLHNRQYNQQSRKFSNISTSSQQQQQMNYVPDFQYYYHTYVDDPLSPTTENFSLFIQKYLSLENKLNEFWEKFKYNLILSNLLEDSMVLSKNETNLQTLSQTSLSNYSELYTYSINNDGTKLYILDKHYELCYNLKYNNTKIIILVINMIIFLLKQQQLYHNQIGNSISLELQFKMFKIILYMAMKIIKVKKFKTIIHSNQILTNLQSFLMLNYKINKKLILNLINLKGDQLNLTSRNIFKEMKNHTLNSLNFLNINLQCSIVELLPFVNGDLFEQYCTINNINLDILNNSSLISQDGDDDGENSLQEVVYNINKFDNLRKLFICQLLTINETSKPNFFVYKLMDDFQIDDYQQSGRMSDISRLVLLKDVLSNHNSTLSNINGLFEKFEKLNKTNMSDGIDNDPSPSSSLSPPSNLDNLISRITNLSTHLKYFQKYSYSIKNLDNVDEQQEKLMIFNQFKDELEHIKTLYKSSYFDLNRELNPNYMVPQSPSNASSTSSPPNSTSFNLKSFHNSSLKKRFSLPPQQSPASTPTTPPPPTSVSANNGNNKKDKKYKRLSTGLQLGLLTVFENEQQQFDKSRNRISNGSSHSRSSSKTQNHVVPVTSYDDNYLNILPPANYETYNQKALEALSKKGIRNTNSNRYSLNSVKSNISGITDLISTNMTSYGGEEEEDDGQDGERKSYQHPLSKEDLKLKLEESFNRIYNLENENKLLKKSLTRSDEQQEEEETIGKLPDAGFLSELEAKLNK</sequence>
<accession>M3IQ46</accession>
<feature type="region of interest" description="Disordered" evidence="5">
    <location>
        <begin position="17"/>
        <end position="85"/>
    </location>
</feature>
<feature type="compositionally biased region" description="Low complexity" evidence="5">
    <location>
        <begin position="628"/>
        <end position="637"/>
    </location>
</feature>
<feature type="compositionally biased region" description="Low complexity" evidence="5">
    <location>
        <begin position="67"/>
        <end position="79"/>
    </location>
</feature>
<evidence type="ECO:0000256" key="3">
    <source>
        <dbReference type="ARBA" id="ARBA00022989"/>
    </source>
</evidence>
<keyword evidence="4" id="KW-0472">Membrane</keyword>
<dbReference type="InterPro" id="IPR026859">
    <property type="entry name" value="Myosin-bd"/>
</dbReference>
<feature type="region of interest" description="Disordered" evidence="5">
    <location>
        <begin position="681"/>
        <end position="706"/>
    </location>
</feature>
<feature type="region of interest" description="Disordered" evidence="5">
    <location>
        <begin position="770"/>
        <end position="791"/>
    </location>
</feature>
<dbReference type="STRING" id="1245528.M3IQ46"/>
<evidence type="ECO:0000256" key="2">
    <source>
        <dbReference type="ARBA" id="ARBA00022692"/>
    </source>
</evidence>
<feature type="compositionally biased region" description="Low complexity" evidence="5">
    <location>
        <begin position="595"/>
        <end position="610"/>
    </location>
</feature>
<dbReference type="EMBL" id="AOGT01001044">
    <property type="protein sequence ID" value="EMG48571.1"/>
    <property type="molecule type" value="Genomic_DNA"/>
</dbReference>
<feature type="compositionally biased region" description="Basic and acidic residues" evidence="5">
    <location>
        <begin position="782"/>
        <end position="791"/>
    </location>
</feature>
<proteinExistence type="predicted"/>
<evidence type="ECO:0000313" key="7">
    <source>
        <dbReference type="EMBL" id="EMG48571.1"/>
    </source>
</evidence>
<feature type="region of interest" description="Disordered" evidence="5">
    <location>
        <begin position="821"/>
        <end position="840"/>
    </location>
</feature>
<dbReference type="GO" id="GO:0012505">
    <property type="term" value="C:endomembrane system"/>
    <property type="evidence" value="ECO:0007669"/>
    <property type="project" value="UniProtKB-SubCell"/>
</dbReference>
<keyword evidence="2" id="KW-0812">Transmembrane</keyword>
<keyword evidence="8" id="KW-1185">Reference proteome</keyword>
<protein>
    <recommendedName>
        <fullName evidence="6">Myosin-binding domain-containing protein</fullName>
    </recommendedName>
</protein>
<evidence type="ECO:0000259" key="6">
    <source>
        <dbReference type="Pfam" id="PF12632"/>
    </source>
</evidence>
<evidence type="ECO:0000256" key="5">
    <source>
        <dbReference type="SAM" id="MobiDB-lite"/>
    </source>
</evidence>
<feature type="region of interest" description="Disordered" evidence="5">
    <location>
        <begin position="591"/>
        <end position="658"/>
    </location>
</feature>
<evidence type="ECO:0000313" key="8">
    <source>
        <dbReference type="Proteomes" id="UP000011777"/>
    </source>
</evidence>
<name>M3IQ46_CANMX</name>
<dbReference type="Pfam" id="PF12632">
    <property type="entry name" value="Vezatin"/>
    <property type="match status" value="1"/>
</dbReference>
<gene>
    <name evidence="7" type="ORF">G210_0842</name>
</gene>
<keyword evidence="3" id="KW-1133">Transmembrane helix</keyword>
<feature type="domain" description="Myosin-binding" evidence="6">
    <location>
        <begin position="251"/>
        <end position="535"/>
    </location>
</feature>
<evidence type="ECO:0000256" key="1">
    <source>
        <dbReference type="ARBA" id="ARBA00004308"/>
    </source>
</evidence>
<feature type="compositionally biased region" description="Polar residues" evidence="5">
    <location>
        <begin position="49"/>
        <end position="62"/>
    </location>
</feature>
<reference evidence="7 8" key="1">
    <citation type="submission" date="2013-02" db="EMBL/GenBank/DDBJ databases">
        <title>Genome sequence of Candida maltosa Xu316, a potential industrial strain for xylitol and ethanol production.</title>
        <authorList>
            <person name="Yu J."/>
            <person name="Wang Q."/>
            <person name="Geng X."/>
            <person name="Bao W."/>
            <person name="He P."/>
            <person name="Cai J."/>
        </authorList>
    </citation>
    <scope>NUCLEOTIDE SEQUENCE [LARGE SCALE GENOMIC DNA]</scope>
    <source>
        <strain evidence="8">Xu316</strain>
    </source>
</reference>
<dbReference type="eggNOG" id="ENOG502RPM0">
    <property type="taxonomic scope" value="Eukaryota"/>
</dbReference>
<dbReference type="HOGENOM" id="CLU_016173_0_0_1"/>
<organism evidence="7 8">
    <name type="scientific">Candida maltosa (strain Xu316)</name>
    <name type="common">Yeast</name>
    <dbReference type="NCBI Taxonomy" id="1245528"/>
    <lineage>
        <taxon>Eukaryota</taxon>
        <taxon>Fungi</taxon>
        <taxon>Dikarya</taxon>
        <taxon>Ascomycota</taxon>
        <taxon>Saccharomycotina</taxon>
        <taxon>Pichiomycetes</taxon>
        <taxon>Debaryomycetaceae</taxon>
        <taxon>Candida/Lodderomyces clade</taxon>
        <taxon>Candida</taxon>
    </lineage>
</organism>
<feature type="compositionally biased region" description="Basic and acidic residues" evidence="5">
    <location>
        <begin position="22"/>
        <end position="38"/>
    </location>
</feature>
<comment type="caution">
    <text evidence="7">The sequence shown here is derived from an EMBL/GenBank/DDBJ whole genome shotgun (WGS) entry which is preliminary data.</text>
</comment>
<dbReference type="OMA" id="EQYCTIN"/>
<dbReference type="GO" id="GO:0017022">
    <property type="term" value="F:myosin binding"/>
    <property type="evidence" value="ECO:0007669"/>
    <property type="project" value="InterPro"/>
</dbReference>
<dbReference type="Proteomes" id="UP000011777">
    <property type="component" value="Unassembled WGS sequence"/>
</dbReference>
<feature type="compositionally biased region" description="Low complexity" evidence="5">
    <location>
        <begin position="687"/>
        <end position="699"/>
    </location>
</feature>
<dbReference type="OrthoDB" id="4089780at2759"/>
<comment type="subcellular location">
    <subcellularLocation>
        <location evidence="1">Endomembrane system</location>
    </subcellularLocation>
</comment>
<dbReference type="AlphaFoldDB" id="M3IQ46"/>